<dbReference type="InterPro" id="IPR000335">
    <property type="entry name" value="Bleomycin-R"/>
</dbReference>
<dbReference type="InterPro" id="IPR037523">
    <property type="entry name" value="VOC_core"/>
</dbReference>
<reference evidence="5 6" key="1">
    <citation type="journal article" date="2016" name="Syst. Appl. Microbiol.">
        <title>Pararhizobium polonicum sp. nov. isolated from tumors on stone fruit rootstocks.</title>
        <authorList>
            <person name="Pulawska J."/>
            <person name="Kuzmanovic N."/>
            <person name="Willems A."/>
            <person name="Pothier J.F."/>
        </authorList>
    </citation>
    <scope>NUCLEOTIDE SEQUENCE [LARGE SCALE GENOMIC DNA]</scope>
    <source>
        <strain evidence="5 6">F5.1</strain>
    </source>
</reference>
<dbReference type="CDD" id="cd08349">
    <property type="entry name" value="BLMA_like"/>
    <property type="match status" value="1"/>
</dbReference>
<keyword evidence="6" id="KW-1185">Reference proteome</keyword>
<name>A0A1C7PAK8_9HYPH</name>
<protein>
    <recommendedName>
        <fullName evidence="2">Bleomycin resistance protein</fullName>
    </recommendedName>
</protein>
<dbReference type="AlphaFoldDB" id="A0A1C7PAK8"/>
<comment type="caution">
    <text evidence="5">The sequence shown here is derived from an EMBL/GenBank/DDBJ whole genome shotgun (WGS) entry which is preliminary data.</text>
</comment>
<evidence type="ECO:0000313" key="5">
    <source>
        <dbReference type="EMBL" id="OBZ96764.1"/>
    </source>
</evidence>
<dbReference type="InterPro" id="IPR029068">
    <property type="entry name" value="Glyas_Bleomycin-R_OHBP_Dase"/>
</dbReference>
<dbReference type="PATRIC" id="fig|1612624.7.peg.672"/>
<dbReference type="Gene3D" id="3.10.180.10">
    <property type="entry name" value="2,3-Dihydroxybiphenyl 1,2-Dioxygenase, domain 1"/>
    <property type="match status" value="1"/>
</dbReference>
<keyword evidence="3" id="KW-0046">Antibiotic resistance</keyword>
<gene>
    <name evidence="5" type="ORF">ADU59_03235</name>
</gene>
<dbReference type="Pfam" id="PF19581">
    <property type="entry name" value="Glyoxalase_7"/>
    <property type="match status" value="1"/>
</dbReference>
<proteinExistence type="inferred from homology"/>
<sequence>MRDFRDAKLMAKVLKQAFADRKTSLSHSQALEIVAAQFGYDQWNILSAKIEADDKAPPMRDGHVGIQPPIPIFRIFDVEKAMEFYCSFLGFTLDWEHRFGDNSPLYCQVSREGMILHLSEHAGDASPGARTFVRVTDAPALQAELAAKNYRYMKPGVQKAPWGLEVEVIDPFNNRITFCQQQGDGQDG</sequence>
<feature type="domain" description="VOC" evidence="4">
    <location>
        <begin position="60"/>
        <end position="181"/>
    </location>
</feature>
<dbReference type="Pfam" id="PF20066">
    <property type="entry name" value="Glyoxalase_8"/>
    <property type="match status" value="1"/>
</dbReference>
<organism evidence="5 6">
    <name type="scientific">Pararhizobium polonicum</name>
    <dbReference type="NCBI Taxonomy" id="1612624"/>
    <lineage>
        <taxon>Bacteria</taxon>
        <taxon>Pseudomonadati</taxon>
        <taxon>Pseudomonadota</taxon>
        <taxon>Alphaproteobacteria</taxon>
        <taxon>Hyphomicrobiales</taxon>
        <taxon>Rhizobiaceae</taxon>
        <taxon>Rhizobium/Agrobacterium group</taxon>
        <taxon>Pararhizobium</taxon>
    </lineage>
</organism>
<evidence type="ECO:0000259" key="4">
    <source>
        <dbReference type="PROSITE" id="PS51819"/>
    </source>
</evidence>
<dbReference type="OrthoDB" id="9803104at2"/>
<dbReference type="GO" id="GO:0046677">
    <property type="term" value="P:response to antibiotic"/>
    <property type="evidence" value="ECO:0007669"/>
    <property type="project" value="UniProtKB-KW"/>
</dbReference>
<accession>A0A1C7PAK8</accession>
<dbReference type="STRING" id="1612624.ADU59_03235"/>
<evidence type="ECO:0000313" key="6">
    <source>
        <dbReference type="Proteomes" id="UP000093111"/>
    </source>
</evidence>
<dbReference type="PROSITE" id="PS51819">
    <property type="entry name" value="VOC"/>
    <property type="match status" value="1"/>
</dbReference>
<dbReference type="SUPFAM" id="SSF54593">
    <property type="entry name" value="Glyoxalase/Bleomycin resistance protein/Dihydroxybiphenyl dioxygenase"/>
    <property type="match status" value="1"/>
</dbReference>
<dbReference type="EMBL" id="LGLV01000004">
    <property type="protein sequence ID" value="OBZ96764.1"/>
    <property type="molecule type" value="Genomic_DNA"/>
</dbReference>
<dbReference type="RefSeq" id="WP_068951605.1">
    <property type="nucleotide sequence ID" value="NZ_LGLV01000004.1"/>
</dbReference>
<comment type="similarity">
    <text evidence="1">Belongs to the bleomycin resistance protein family.</text>
</comment>
<dbReference type="InterPro" id="IPR045517">
    <property type="entry name" value="Glyoxalase_8"/>
</dbReference>
<evidence type="ECO:0000256" key="2">
    <source>
        <dbReference type="ARBA" id="ARBA00021572"/>
    </source>
</evidence>
<evidence type="ECO:0000256" key="1">
    <source>
        <dbReference type="ARBA" id="ARBA00011051"/>
    </source>
</evidence>
<dbReference type="Proteomes" id="UP000093111">
    <property type="component" value="Unassembled WGS sequence"/>
</dbReference>
<evidence type="ECO:0000256" key="3">
    <source>
        <dbReference type="ARBA" id="ARBA00023251"/>
    </source>
</evidence>